<protein>
    <submittedName>
        <fullName evidence="1">Uncharacterized protein</fullName>
    </submittedName>
</protein>
<name>A0A1I0TGK9_9SPHI</name>
<dbReference type="Proteomes" id="UP000198836">
    <property type="component" value="Unassembled WGS sequence"/>
</dbReference>
<reference evidence="2" key="1">
    <citation type="submission" date="2016-10" db="EMBL/GenBank/DDBJ databases">
        <authorList>
            <person name="Varghese N."/>
            <person name="Submissions S."/>
        </authorList>
    </citation>
    <scope>NUCLEOTIDE SEQUENCE [LARGE SCALE GENOMIC DNA]</scope>
    <source>
        <strain evidence="2">DSM 18130</strain>
    </source>
</reference>
<accession>A0A1I0TGK9</accession>
<evidence type="ECO:0000313" key="2">
    <source>
        <dbReference type="Proteomes" id="UP000198836"/>
    </source>
</evidence>
<dbReference type="EMBL" id="FOJM01000009">
    <property type="protein sequence ID" value="SFA50932.1"/>
    <property type="molecule type" value="Genomic_DNA"/>
</dbReference>
<organism evidence="1 2">
    <name type="scientific">Pedobacter suwonensis</name>
    <dbReference type="NCBI Taxonomy" id="332999"/>
    <lineage>
        <taxon>Bacteria</taxon>
        <taxon>Pseudomonadati</taxon>
        <taxon>Bacteroidota</taxon>
        <taxon>Sphingobacteriia</taxon>
        <taxon>Sphingobacteriales</taxon>
        <taxon>Sphingobacteriaceae</taxon>
        <taxon>Pedobacter</taxon>
    </lineage>
</organism>
<proteinExistence type="predicted"/>
<gene>
    <name evidence="1" type="ORF">SAMN04488511_109213</name>
</gene>
<dbReference type="AlphaFoldDB" id="A0A1I0TGK9"/>
<keyword evidence="2" id="KW-1185">Reference proteome</keyword>
<dbReference type="STRING" id="332999.SAMN04488511_109213"/>
<evidence type="ECO:0000313" key="1">
    <source>
        <dbReference type="EMBL" id="SFA50932.1"/>
    </source>
</evidence>
<sequence length="59" mass="6727">MFVFKVYLIGAIGNSRTAKTEALQGLAFPKNHKKILAFKKLFSNYKILFKIILLIISLL</sequence>